<dbReference type="Gene3D" id="3.40.50.2000">
    <property type="entry name" value="Glycogen Phosphorylase B"/>
    <property type="match status" value="2"/>
</dbReference>
<dbReference type="CDD" id="cd03808">
    <property type="entry name" value="GT4_CapM-like"/>
    <property type="match status" value="1"/>
</dbReference>
<reference evidence="2 3" key="1">
    <citation type="submission" date="2011-02" db="EMBL/GenBank/DDBJ databases">
        <authorList>
            <person name="Weinstock G."/>
            <person name="Sodergren E."/>
            <person name="Clifton S."/>
            <person name="Fulton L."/>
            <person name="Fulton B."/>
            <person name="Courtney L."/>
            <person name="Fronick C."/>
            <person name="Harrison M."/>
            <person name="Strong C."/>
            <person name="Farmer C."/>
            <person name="Delahaunty K."/>
            <person name="Markovic C."/>
            <person name="Hall O."/>
            <person name="Minx P."/>
            <person name="Tomlinson C."/>
            <person name="Mitreva M."/>
            <person name="Hou S."/>
            <person name="Chen J."/>
            <person name="Wollam A."/>
            <person name="Pepin K.H."/>
            <person name="Johnson M."/>
            <person name="Bhonagiri V."/>
            <person name="Zhang X."/>
            <person name="Suruliraj S."/>
            <person name="Warren W."/>
            <person name="Chinwalla A."/>
            <person name="Mardis E.R."/>
            <person name="Wilson R.K."/>
        </authorList>
    </citation>
    <scope>NUCLEOTIDE SEQUENCE [LARGE SCALE GENOMIC DNA]</scope>
    <source>
        <strain evidence="2 3">YIT 12057</strain>
    </source>
</reference>
<dbReference type="Pfam" id="PF13579">
    <property type="entry name" value="Glyco_trans_4_4"/>
    <property type="match status" value="1"/>
</dbReference>
<name>F3PU69_9BACE</name>
<dbReference type="InterPro" id="IPR050194">
    <property type="entry name" value="Glycosyltransferase_grp1"/>
</dbReference>
<dbReference type="HOGENOM" id="CLU_009583_8_0_10"/>
<comment type="caution">
    <text evidence="2">The sequence shown here is derived from an EMBL/GenBank/DDBJ whole genome shotgun (WGS) entry which is preliminary data.</text>
</comment>
<proteinExistence type="predicted"/>
<dbReference type="SUPFAM" id="SSF53756">
    <property type="entry name" value="UDP-Glycosyltransferase/glycogen phosphorylase"/>
    <property type="match status" value="1"/>
</dbReference>
<dbReference type="eggNOG" id="COG0438">
    <property type="taxonomic scope" value="Bacteria"/>
</dbReference>
<accession>F3PU69</accession>
<dbReference type="STRING" id="763034.HMPREF9446_02290"/>
<dbReference type="PANTHER" id="PTHR45947">
    <property type="entry name" value="SULFOQUINOVOSYL TRANSFERASE SQD2"/>
    <property type="match status" value="1"/>
</dbReference>
<dbReference type="EMBL" id="AFBN01000041">
    <property type="protein sequence ID" value="EGF56362.1"/>
    <property type="molecule type" value="Genomic_DNA"/>
</dbReference>
<evidence type="ECO:0000313" key="3">
    <source>
        <dbReference type="Proteomes" id="UP000003416"/>
    </source>
</evidence>
<dbReference type="Pfam" id="PF13692">
    <property type="entry name" value="Glyco_trans_1_4"/>
    <property type="match status" value="1"/>
</dbReference>
<dbReference type="InterPro" id="IPR028098">
    <property type="entry name" value="Glyco_trans_4-like_N"/>
</dbReference>
<keyword evidence="2" id="KW-0808">Transferase</keyword>
<protein>
    <submittedName>
        <fullName evidence="2">Glycosyltransferase, group 1 family protein</fullName>
    </submittedName>
</protein>
<sequence length="389" mass="44123">MNANSFFMKKKLIRVTTISESLFSLLKGQLKFLSNYYEVVGVAANRGNETLDDVVRQEGIRCVDVPMCREISLFDDLKSLFRLIIFFRKEKPYIVHANTPKGSLLSMIAAWITRVPHRVYTVTGLRFETTTGSFRKLLITMEKITCACATKVIPEGEGVKNTLIANGITRKPLSVVWNGNINGIDVDYFDRTEEVMNRVGAICDTGDFNFVFVGRIVGDKGINELVRVFERLSNQYVNISLHLIGNFESELDPLEKDVERIIKQNHKIVIWGFQSDVRPFLASADVLVFPSYREGFPNVVLQAGAMGLPSIVTDINGCNEIIQDGINGKIIPPKDGEALYGAMKWMYEHRDSEVTEMAKHARPMIVERYEQHKVWKALLEEYRSLDNNA</sequence>
<dbReference type="GO" id="GO:0016757">
    <property type="term" value="F:glycosyltransferase activity"/>
    <property type="evidence" value="ECO:0007669"/>
    <property type="project" value="TreeGrafter"/>
</dbReference>
<organism evidence="2 3">
    <name type="scientific">Bacteroides fluxus YIT 12057</name>
    <dbReference type="NCBI Taxonomy" id="763034"/>
    <lineage>
        <taxon>Bacteria</taxon>
        <taxon>Pseudomonadati</taxon>
        <taxon>Bacteroidota</taxon>
        <taxon>Bacteroidia</taxon>
        <taxon>Bacteroidales</taxon>
        <taxon>Bacteroidaceae</taxon>
        <taxon>Bacteroides</taxon>
    </lineage>
</organism>
<evidence type="ECO:0000259" key="1">
    <source>
        <dbReference type="Pfam" id="PF13579"/>
    </source>
</evidence>
<dbReference type="AlphaFoldDB" id="F3PU69"/>
<keyword evidence="3" id="KW-1185">Reference proteome</keyword>
<feature type="domain" description="Glycosyltransferase subfamily 4-like N-terminal" evidence="1">
    <location>
        <begin position="39"/>
        <end position="179"/>
    </location>
</feature>
<dbReference type="Proteomes" id="UP000003416">
    <property type="component" value="Unassembled WGS sequence"/>
</dbReference>
<gene>
    <name evidence="2" type="ORF">HMPREF9446_02290</name>
</gene>
<evidence type="ECO:0000313" key="2">
    <source>
        <dbReference type="EMBL" id="EGF56362.1"/>
    </source>
</evidence>
<dbReference type="PANTHER" id="PTHR45947:SF15">
    <property type="entry name" value="TEICHURONIC ACID BIOSYNTHESIS GLYCOSYLTRANSFERASE TUAC-RELATED"/>
    <property type="match status" value="1"/>
</dbReference>